<evidence type="ECO:0000259" key="20">
    <source>
        <dbReference type="PROSITE" id="PS51914"/>
    </source>
</evidence>
<evidence type="ECO:0000256" key="8">
    <source>
        <dbReference type="ARBA" id="ARBA00022692"/>
    </source>
</evidence>
<accession>A0ABM1BXZ6</accession>
<protein>
    <recommendedName>
        <fullName evidence="6">Autophagy-related protein 27</fullName>
    </recommendedName>
</protein>
<reference evidence="22" key="1">
    <citation type="submission" date="2025-08" db="UniProtKB">
        <authorList>
            <consortium name="RefSeq"/>
        </authorList>
    </citation>
    <scope>IDENTIFICATION</scope>
    <source>
        <tissue evidence="22">Muscle</tissue>
    </source>
</reference>
<evidence type="ECO:0000256" key="16">
    <source>
        <dbReference type="ARBA" id="ARBA00023157"/>
    </source>
</evidence>
<feature type="transmembrane region" description="Helical" evidence="18">
    <location>
        <begin position="194"/>
        <end position="214"/>
    </location>
</feature>
<keyword evidence="17" id="KW-0968">Cytoplasmic vesicle</keyword>
<keyword evidence="15 18" id="KW-0472">Membrane</keyword>
<keyword evidence="14" id="KW-0496">Mitochondrion</keyword>
<proteinExistence type="inferred from homology"/>
<keyword evidence="11 18" id="KW-1133">Transmembrane helix</keyword>
<feature type="signal peptide" evidence="19">
    <location>
        <begin position="1"/>
        <end position="28"/>
    </location>
</feature>
<evidence type="ECO:0000256" key="4">
    <source>
        <dbReference type="ARBA" id="ARBA00004472"/>
    </source>
</evidence>
<keyword evidence="16" id="KW-1015">Disulfide bond</keyword>
<evidence type="ECO:0000256" key="12">
    <source>
        <dbReference type="ARBA" id="ARBA00023006"/>
    </source>
</evidence>
<keyword evidence="8 18" id="KW-0812">Transmembrane</keyword>
<dbReference type="Gene3D" id="2.70.130.10">
    <property type="entry name" value="Mannose-6-phosphate receptor binding domain"/>
    <property type="match status" value="1"/>
</dbReference>
<sequence>MARSVGEGFNLLVFIVFLHLVFPLLCNSETCTKINSCVCKFSNGSVINLTPLASKDTARWRDKATSTNDTYRYFYNPCFDFKEGPADSPLEDCSTEVAACQVSPDHKLYYNLGNQASAQFHWNNTGNVLQLVYQAPHTRKQTNVTLVCSSESSSPKLDVLGEINSGSEHYVFNLITKCACPDGCPLTSPHTDRGLSTGSVLILIFFIFLTIYVIG</sequence>
<keyword evidence="7" id="KW-0813">Transport</keyword>
<comment type="subcellular location">
    <subcellularLocation>
        <location evidence="2">Cytoplasmic vesicle membrane</location>
        <topology evidence="2">Single-pass type I membrane protein</topology>
    </subcellularLocation>
    <subcellularLocation>
        <location evidence="3">Golgi apparatus membrane</location>
    </subcellularLocation>
    <subcellularLocation>
        <location evidence="1">Mitochondrion membrane</location>
        <topology evidence="1">Single-pass membrane protein</topology>
    </subcellularLocation>
    <subcellularLocation>
        <location evidence="4">Preautophagosomal structure membrane</location>
        <topology evidence="4">Single-pass type I membrane protein</topology>
    </subcellularLocation>
</comment>
<keyword evidence="13" id="KW-0333">Golgi apparatus</keyword>
<dbReference type="RefSeq" id="XP_013790814.1">
    <property type="nucleotide sequence ID" value="XM_013935360.1"/>
</dbReference>
<evidence type="ECO:0000313" key="22">
    <source>
        <dbReference type="RefSeq" id="XP_013790814.1"/>
    </source>
</evidence>
<keyword evidence="10" id="KW-0653">Protein transport</keyword>
<name>A0ABM1BXZ6_LIMPO</name>
<evidence type="ECO:0000256" key="14">
    <source>
        <dbReference type="ARBA" id="ARBA00023128"/>
    </source>
</evidence>
<dbReference type="GeneID" id="106474667"/>
<evidence type="ECO:0000256" key="7">
    <source>
        <dbReference type="ARBA" id="ARBA00022448"/>
    </source>
</evidence>
<dbReference type="InterPro" id="IPR044865">
    <property type="entry name" value="MRH_dom"/>
</dbReference>
<evidence type="ECO:0000256" key="15">
    <source>
        <dbReference type="ARBA" id="ARBA00023136"/>
    </source>
</evidence>
<organism evidence="21 22">
    <name type="scientific">Limulus polyphemus</name>
    <name type="common">Atlantic horseshoe crab</name>
    <dbReference type="NCBI Taxonomy" id="6850"/>
    <lineage>
        <taxon>Eukaryota</taxon>
        <taxon>Metazoa</taxon>
        <taxon>Ecdysozoa</taxon>
        <taxon>Arthropoda</taxon>
        <taxon>Chelicerata</taxon>
        <taxon>Merostomata</taxon>
        <taxon>Xiphosura</taxon>
        <taxon>Limulidae</taxon>
        <taxon>Limulus</taxon>
    </lineage>
</organism>
<keyword evidence="9 19" id="KW-0732">Signal</keyword>
<evidence type="ECO:0000256" key="5">
    <source>
        <dbReference type="ARBA" id="ARBA00005363"/>
    </source>
</evidence>
<comment type="similarity">
    <text evidence="5">Belongs to the ATG27 family.</text>
</comment>
<evidence type="ECO:0000256" key="2">
    <source>
        <dbReference type="ARBA" id="ARBA00004358"/>
    </source>
</evidence>
<dbReference type="Pfam" id="PF09451">
    <property type="entry name" value="ATG27"/>
    <property type="match status" value="1"/>
</dbReference>
<evidence type="ECO:0000256" key="17">
    <source>
        <dbReference type="ARBA" id="ARBA00023329"/>
    </source>
</evidence>
<dbReference type="SUPFAM" id="SSF50911">
    <property type="entry name" value="Mannose 6-phosphate receptor domain"/>
    <property type="match status" value="1"/>
</dbReference>
<evidence type="ECO:0000256" key="19">
    <source>
        <dbReference type="SAM" id="SignalP"/>
    </source>
</evidence>
<evidence type="ECO:0000256" key="13">
    <source>
        <dbReference type="ARBA" id="ARBA00023034"/>
    </source>
</evidence>
<evidence type="ECO:0000256" key="9">
    <source>
        <dbReference type="ARBA" id="ARBA00022729"/>
    </source>
</evidence>
<feature type="domain" description="MRH" evidence="20">
    <location>
        <begin position="37"/>
        <end position="182"/>
    </location>
</feature>
<dbReference type="PROSITE" id="PS51914">
    <property type="entry name" value="MRH"/>
    <property type="match status" value="1"/>
</dbReference>
<evidence type="ECO:0000256" key="11">
    <source>
        <dbReference type="ARBA" id="ARBA00022989"/>
    </source>
</evidence>
<dbReference type="PANTHER" id="PTHR15071">
    <property type="entry name" value="MANNOSE-6-PHOSPHATE RECEPTOR FAMILY MEMBER"/>
    <property type="match status" value="1"/>
</dbReference>
<evidence type="ECO:0000256" key="3">
    <source>
        <dbReference type="ARBA" id="ARBA00004394"/>
    </source>
</evidence>
<keyword evidence="12" id="KW-0072">Autophagy</keyword>
<keyword evidence="21" id="KW-1185">Reference proteome</keyword>
<evidence type="ECO:0000256" key="10">
    <source>
        <dbReference type="ARBA" id="ARBA00022927"/>
    </source>
</evidence>
<dbReference type="SMART" id="SM01404">
    <property type="entry name" value="CIMR"/>
    <property type="match status" value="1"/>
</dbReference>
<dbReference type="Proteomes" id="UP000694941">
    <property type="component" value="Unplaced"/>
</dbReference>
<dbReference type="InterPro" id="IPR009011">
    <property type="entry name" value="Man6P_isomerase_rcpt-bd_dom_sf"/>
</dbReference>
<evidence type="ECO:0000256" key="18">
    <source>
        <dbReference type="SAM" id="Phobius"/>
    </source>
</evidence>
<dbReference type="InterPro" id="IPR018939">
    <property type="entry name" value="Autophagy-rel_prot_27"/>
</dbReference>
<evidence type="ECO:0000256" key="1">
    <source>
        <dbReference type="ARBA" id="ARBA00004304"/>
    </source>
</evidence>
<feature type="chain" id="PRO_5046491973" description="Autophagy-related protein 27" evidence="19">
    <location>
        <begin position="29"/>
        <end position="215"/>
    </location>
</feature>
<dbReference type="PANTHER" id="PTHR15071:SF0">
    <property type="entry name" value="MANNOSE 6-PHOSPHATE RECEPTOR-LIKE PROTEIN 1"/>
    <property type="match status" value="1"/>
</dbReference>
<evidence type="ECO:0000313" key="21">
    <source>
        <dbReference type="Proteomes" id="UP000694941"/>
    </source>
</evidence>
<evidence type="ECO:0000256" key="6">
    <source>
        <dbReference type="ARBA" id="ARBA00013776"/>
    </source>
</evidence>
<gene>
    <name evidence="22" type="primary">LOC106474667</name>
</gene>